<dbReference type="EMBL" id="JAUSUK010000001">
    <property type="protein sequence ID" value="MDQ0325172.1"/>
    <property type="molecule type" value="Genomic_DNA"/>
</dbReference>
<reference evidence="2 3" key="1">
    <citation type="submission" date="2023-07" db="EMBL/GenBank/DDBJ databases">
        <title>Genomic Encyclopedia of Type Strains, Phase IV (KMG-IV): sequencing the most valuable type-strain genomes for metagenomic binning, comparative biology and taxonomic classification.</title>
        <authorList>
            <person name="Goeker M."/>
        </authorList>
    </citation>
    <scope>NUCLEOTIDE SEQUENCE [LARGE SCALE GENOMIC DNA]</scope>
    <source>
        <strain evidence="2 3">DSM 11549</strain>
    </source>
</reference>
<sequence>MGPKTERENVDRLDKEDVAEESVERVMAIVRELGSPPASATSDHCELYDQEGLPG</sequence>
<dbReference type="Proteomes" id="UP001230253">
    <property type="component" value="Unassembled WGS sequence"/>
</dbReference>
<comment type="caution">
    <text evidence="2">The sequence shown here is derived from an EMBL/GenBank/DDBJ whole genome shotgun (WGS) entry which is preliminary data.</text>
</comment>
<accession>A0ABU0C4M2</accession>
<keyword evidence="3" id="KW-1185">Reference proteome</keyword>
<protein>
    <submittedName>
        <fullName evidence="2">Uncharacterized protein</fullName>
    </submittedName>
</protein>
<evidence type="ECO:0000313" key="2">
    <source>
        <dbReference type="EMBL" id="MDQ0325172.1"/>
    </source>
</evidence>
<gene>
    <name evidence="2" type="ORF">J2R99_001021</name>
</gene>
<dbReference type="RefSeq" id="WP_307153394.1">
    <property type="nucleotide sequence ID" value="NZ_JAUSUK010000001.1"/>
</dbReference>
<evidence type="ECO:0000313" key="3">
    <source>
        <dbReference type="Proteomes" id="UP001230253"/>
    </source>
</evidence>
<evidence type="ECO:0000256" key="1">
    <source>
        <dbReference type="SAM" id="MobiDB-lite"/>
    </source>
</evidence>
<feature type="region of interest" description="Disordered" evidence="1">
    <location>
        <begin position="34"/>
        <end position="55"/>
    </location>
</feature>
<organism evidence="2 3">
    <name type="scientific">Rhodopseudomonas julia</name>
    <dbReference type="NCBI Taxonomy" id="200617"/>
    <lineage>
        <taxon>Bacteria</taxon>
        <taxon>Pseudomonadati</taxon>
        <taxon>Pseudomonadota</taxon>
        <taxon>Alphaproteobacteria</taxon>
        <taxon>Hyphomicrobiales</taxon>
        <taxon>Nitrobacteraceae</taxon>
        <taxon>Rhodopseudomonas</taxon>
    </lineage>
</organism>
<proteinExistence type="predicted"/>
<name>A0ABU0C4M2_9BRAD</name>